<dbReference type="PIRSF" id="PIRSF010372">
    <property type="entry name" value="PaiB"/>
    <property type="match status" value="1"/>
</dbReference>
<dbReference type="KEGG" id="sphl:LPB140_11715"/>
<dbReference type="PANTHER" id="PTHR35802">
    <property type="entry name" value="PROTEASE SYNTHASE AND SPORULATION PROTEIN PAI 2"/>
    <property type="match status" value="1"/>
</dbReference>
<evidence type="ECO:0008006" key="3">
    <source>
        <dbReference type="Google" id="ProtNLM"/>
    </source>
</evidence>
<gene>
    <name evidence="1" type="ORF">LPB140_11715</name>
</gene>
<dbReference type="Gene3D" id="2.30.110.10">
    <property type="entry name" value="Electron Transport, Fmn-binding Protein, Chain A"/>
    <property type="match status" value="1"/>
</dbReference>
<dbReference type="EMBL" id="CP018154">
    <property type="protein sequence ID" value="APG63343.1"/>
    <property type="molecule type" value="Genomic_DNA"/>
</dbReference>
<dbReference type="OrthoDB" id="9794948at2"/>
<accession>A0A1L3JE55</accession>
<dbReference type="PANTHER" id="PTHR35802:SF1">
    <property type="entry name" value="PROTEASE SYNTHASE AND SPORULATION PROTEIN PAI 2"/>
    <property type="match status" value="1"/>
</dbReference>
<proteinExistence type="predicted"/>
<name>A0A1L3JE55_9SPHN</name>
<sequence>MHPDPNFRIKGDEAQARMFMENIIHEIGFGAIFMTTENGPRVAHVPFFYTKDGALQFHISRGNALHNALCDAQKYGEALAVINGPDAYISPNDYVDSALQVGTWNYIALELQGPVRKMADEGLVALLDDLSDVHEEKSGQNPKWTRDKMDARQFEKMCRAISGFEMEIKAWRPTIKLSQNKSAEERENIAQKLEARGQMAISFMMRQNWSGE</sequence>
<dbReference type="SUPFAM" id="SSF50475">
    <property type="entry name" value="FMN-binding split barrel"/>
    <property type="match status" value="1"/>
</dbReference>
<keyword evidence="2" id="KW-1185">Reference proteome</keyword>
<dbReference type="Proteomes" id="UP000242561">
    <property type="component" value="Chromosome"/>
</dbReference>
<protein>
    <recommendedName>
        <fullName evidence="3">FMN-binding negative transcriptional regulator</fullName>
    </recommendedName>
</protein>
<reference evidence="1 2" key="1">
    <citation type="submission" date="2016-11" db="EMBL/GenBank/DDBJ databases">
        <title>Sphingorhabdus sp. LPB0140, isolated from marine environment.</title>
        <authorList>
            <person name="Kim E."/>
            <person name="Yi H."/>
        </authorList>
    </citation>
    <scope>NUCLEOTIDE SEQUENCE [LARGE SCALE GENOMIC DNA]</scope>
    <source>
        <strain evidence="1 2">LPB0140</strain>
    </source>
</reference>
<dbReference type="InterPro" id="IPR007396">
    <property type="entry name" value="TR_PAI2-type"/>
</dbReference>
<dbReference type="AlphaFoldDB" id="A0A1L3JE55"/>
<dbReference type="InterPro" id="IPR012349">
    <property type="entry name" value="Split_barrel_FMN-bd"/>
</dbReference>
<dbReference type="STRING" id="1913578.LPB140_11715"/>
<evidence type="ECO:0000313" key="1">
    <source>
        <dbReference type="EMBL" id="APG63343.1"/>
    </source>
</evidence>
<dbReference type="RefSeq" id="WP_072559997.1">
    <property type="nucleotide sequence ID" value="NZ_CP018154.1"/>
</dbReference>
<evidence type="ECO:0000313" key="2">
    <source>
        <dbReference type="Proteomes" id="UP000242561"/>
    </source>
</evidence>
<dbReference type="Pfam" id="PF04299">
    <property type="entry name" value="FMN_bind_2"/>
    <property type="match status" value="1"/>
</dbReference>
<organism evidence="1 2">
    <name type="scientific">Sphingorhabdus lutea</name>
    <dbReference type="NCBI Taxonomy" id="1913578"/>
    <lineage>
        <taxon>Bacteria</taxon>
        <taxon>Pseudomonadati</taxon>
        <taxon>Pseudomonadota</taxon>
        <taxon>Alphaproteobacteria</taxon>
        <taxon>Sphingomonadales</taxon>
        <taxon>Sphingomonadaceae</taxon>
        <taxon>Sphingorhabdus</taxon>
    </lineage>
</organism>